<protein>
    <submittedName>
        <fullName evidence="3">Putative transcriptional regulator</fullName>
    </submittedName>
</protein>
<dbReference type="EMBL" id="CP001804">
    <property type="protein sequence ID" value="ACY13370.1"/>
    <property type="molecule type" value="Genomic_DNA"/>
</dbReference>
<feature type="region of interest" description="Disordered" evidence="1">
    <location>
        <begin position="461"/>
        <end position="483"/>
    </location>
</feature>
<reference evidence="3 4" key="1">
    <citation type="journal article" date="2010" name="Stand. Genomic Sci.">
        <title>Complete genome sequence of Haliangium ochraceum type strain (SMP-2).</title>
        <authorList>
            <consortium name="US DOE Joint Genome Institute (JGI-PGF)"/>
            <person name="Ivanova N."/>
            <person name="Daum C."/>
            <person name="Lang E."/>
            <person name="Abt B."/>
            <person name="Kopitz M."/>
            <person name="Saunders E."/>
            <person name="Lapidus A."/>
            <person name="Lucas S."/>
            <person name="Glavina Del Rio T."/>
            <person name="Nolan M."/>
            <person name="Tice H."/>
            <person name="Copeland A."/>
            <person name="Cheng J.F."/>
            <person name="Chen F."/>
            <person name="Bruce D."/>
            <person name="Goodwin L."/>
            <person name="Pitluck S."/>
            <person name="Mavromatis K."/>
            <person name="Pati A."/>
            <person name="Mikhailova N."/>
            <person name="Chen A."/>
            <person name="Palaniappan K."/>
            <person name="Land M."/>
            <person name="Hauser L."/>
            <person name="Chang Y.J."/>
            <person name="Jeffries C.D."/>
            <person name="Detter J.C."/>
            <person name="Brettin T."/>
            <person name="Rohde M."/>
            <person name="Goker M."/>
            <person name="Bristow J."/>
            <person name="Markowitz V."/>
            <person name="Eisen J.A."/>
            <person name="Hugenholtz P."/>
            <person name="Kyrpides N.C."/>
            <person name="Klenk H.P."/>
        </authorList>
    </citation>
    <scope>NUCLEOTIDE SEQUENCE [LARGE SCALE GENOMIC DNA]</scope>
    <source>
        <strain evidence="4">DSM 14365 / CIP 107738 / JCM 11303 / AJ 13395 / SMP-2</strain>
    </source>
</reference>
<evidence type="ECO:0000256" key="1">
    <source>
        <dbReference type="SAM" id="MobiDB-lite"/>
    </source>
</evidence>
<proteinExistence type="predicted"/>
<dbReference type="KEGG" id="hoh:Hoch_0747"/>
<dbReference type="Proteomes" id="UP000001880">
    <property type="component" value="Chromosome"/>
</dbReference>
<evidence type="ECO:0000313" key="3">
    <source>
        <dbReference type="EMBL" id="ACY13370.1"/>
    </source>
</evidence>
<feature type="domain" description="Schlafen AlbA-2" evidence="2">
    <location>
        <begin position="21"/>
        <end position="140"/>
    </location>
</feature>
<keyword evidence="4" id="KW-1185">Reference proteome</keyword>
<dbReference type="Pfam" id="PF13749">
    <property type="entry name" value="HATPase_c_4"/>
    <property type="match status" value="1"/>
</dbReference>
<dbReference type="InterPro" id="IPR038461">
    <property type="entry name" value="Schlafen_AlbA_2_dom_sf"/>
</dbReference>
<feature type="compositionally biased region" description="Basic and acidic residues" evidence="1">
    <location>
        <begin position="461"/>
        <end position="474"/>
    </location>
</feature>
<sequence>MPVSVDTLTEKDAQAICQREESHFWDFKSARIKPSKLQKTVVALLNADGGEVLVGVEDPKAGTSLASRWKGFETQEKANGHIQSLTLMVPTPPIEFRFLTVENKPQLGYALLVKAHKSENVHKTSAAECYLRKSSQDLPLKSEEVIQNLRLSKGLISFEDQTIGNYMHDELVSEPELLNFLEHYSPHTTPRDFVRRERLIARDGDMSPVYASAVLFSELPAAVLPKKCSVKITRYTTTDASPTRDHLGSQRTVEGPLNRLIAAAVDEIKNMVESVSVLTSDGMTKAKYPKEAIKEVLVNAVIHRDYNISDDTHVFIFDNRIEIKSPGRLPGHITVETMMKERFARNPKVVRLLNRYPDPPNKDIGEGLRTAFQRMEEVRLKPPEIHVDDSSVTVTLPHETLAAPEDAVIEYMKTKNRINNRTAREITGIKSENQMKDVFYRLRDEGLITLVPAGGSSYWRHSTEDEARDQIEKAKTRRGKMTK</sequence>
<dbReference type="Gene3D" id="3.30.950.30">
    <property type="entry name" value="Schlafen, AAA domain"/>
    <property type="match status" value="1"/>
</dbReference>
<dbReference type="HOGENOM" id="CLU_024970_1_2_7"/>
<gene>
    <name evidence="3" type="ordered locus">Hoch_0747</name>
</gene>
<dbReference type="PANTHER" id="PTHR30595:SF6">
    <property type="entry name" value="SCHLAFEN ALBA-2 DOMAIN-CONTAINING PROTEIN"/>
    <property type="match status" value="1"/>
</dbReference>
<dbReference type="eggNOG" id="COG2865">
    <property type="taxonomic scope" value="Bacteria"/>
</dbReference>
<dbReference type="InterPro" id="IPR038475">
    <property type="entry name" value="RecG_C_sf"/>
</dbReference>
<dbReference type="STRING" id="502025.Hoch_0747"/>
<dbReference type="PANTHER" id="PTHR30595">
    <property type="entry name" value="GLPR-RELATED TRANSCRIPTIONAL REPRESSOR"/>
    <property type="match status" value="1"/>
</dbReference>
<dbReference type="InterPro" id="IPR007421">
    <property type="entry name" value="Schlafen_AlbA_2_dom"/>
</dbReference>
<accession>D0LMZ9</accession>
<evidence type="ECO:0000313" key="4">
    <source>
        <dbReference type="Proteomes" id="UP000001880"/>
    </source>
</evidence>
<dbReference type="Gene3D" id="3.30.565.60">
    <property type="match status" value="1"/>
</dbReference>
<dbReference type="RefSeq" id="WP_012825997.1">
    <property type="nucleotide sequence ID" value="NC_013440.1"/>
</dbReference>
<dbReference type="OrthoDB" id="9798761at2"/>
<dbReference type="Pfam" id="PF04326">
    <property type="entry name" value="SLFN_AlbA_2"/>
    <property type="match status" value="1"/>
</dbReference>
<name>D0LMZ9_HALO1</name>
<evidence type="ECO:0000259" key="2">
    <source>
        <dbReference type="Pfam" id="PF04326"/>
    </source>
</evidence>
<dbReference type="AlphaFoldDB" id="D0LMZ9"/>
<organism evidence="3 4">
    <name type="scientific">Haliangium ochraceum (strain DSM 14365 / JCM 11303 / SMP-2)</name>
    <dbReference type="NCBI Taxonomy" id="502025"/>
    <lineage>
        <taxon>Bacteria</taxon>
        <taxon>Pseudomonadati</taxon>
        <taxon>Myxococcota</taxon>
        <taxon>Polyangia</taxon>
        <taxon>Haliangiales</taxon>
        <taxon>Kofleriaceae</taxon>
        <taxon>Haliangium</taxon>
    </lineage>
</organism>